<reference evidence="5 6" key="1">
    <citation type="submission" date="2017-04" db="EMBL/GenBank/DDBJ databases">
        <title>Draft genome sequence of Tuber borchii Vittad., a whitish edible truffle.</title>
        <authorList>
            <consortium name="DOE Joint Genome Institute"/>
            <person name="Murat C."/>
            <person name="Kuo A."/>
            <person name="Barry K.W."/>
            <person name="Clum A."/>
            <person name="Dockter R.B."/>
            <person name="Fauchery L."/>
            <person name="Iotti M."/>
            <person name="Kohler A."/>
            <person name="Labutti K."/>
            <person name="Lindquist E.A."/>
            <person name="Lipzen A."/>
            <person name="Ohm R.A."/>
            <person name="Wang M."/>
            <person name="Grigoriev I.V."/>
            <person name="Zambonelli A."/>
            <person name="Martin F.M."/>
        </authorList>
    </citation>
    <scope>NUCLEOTIDE SEQUENCE [LARGE SCALE GENOMIC DNA]</scope>
    <source>
        <strain evidence="5 6">Tbo3840</strain>
    </source>
</reference>
<dbReference type="OrthoDB" id="5394847at2759"/>
<name>A0A2T6ZKP9_TUBBO</name>
<keyword evidence="6" id="KW-1185">Reference proteome</keyword>
<dbReference type="Proteomes" id="UP000244722">
    <property type="component" value="Unassembled WGS sequence"/>
</dbReference>
<evidence type="ECO:0000256" key="1">
    <source>
        <dbReference type="ARBA" id="ARBA00022737"/>
    </source>
</evidence>
<organism evidence="5 6">
    <name type="scientific">Tuber borchii</name>
    <name type="common">White truffle</name>
    <dbReference type="NCBI Taxonomy" id="42251"/>
    <lineage>
        <taxon>Eukaryota</taxon>
        <taxon>Fungi</taxon>
        <taxon>Dikarya</taxon>
        <taxon>Ascomycota</taxon>
        <taxon>Pezizomycotina</taxon>
        <taxon>Pezizomycetes</taxon>
        <taxon>Pezizales</taxon>
        <taxon>Tuberaceae</taxon>
        <taxon>Tuber</taxon>
    </lineage>
</organism>
<dbReference type="PROSITE" id="PS50297">
    <property type="entry name" value="ANK_REP_REGION"/>
    <property type="match status" value="1"/>
</dbReference>
<feature type="non-terminal residue" evidence="5">
    <location>
        <position position="203"/>
    </location>
</feature>
<gene>
    <name evidence="5" type="ORF">B9Z19DRAFT_1052692</name>
</gene>
<evidence type="ECO:0000256" key="3">
    <source>
        <dbReference type="PROSITE-ProRule" id="PRU00023"/>
    </source>
</evidence>
<dbReference type="Pfam" id="PF12796">
    <property type="entry name" value="Ank_2"/>
    <property type="match status" value="1"/>
</dbReference>
<sequence>MSFLDLPNEVILQIARDQDLPDTNALLRTNRRLARLLTHVLIDKLFLTNTRLQRHGRSVLFFAASRQDNVTVKRLLDSGLLDGGEILTTAVSSMNETTIRTLIDCGIDTTAKGGWRPTPLHAAVLENRPTIVKLLLGVDGIVVNSQRNGRTPLCDAIRAGNEETVRLLLCDKRTQLNQPDAAPSALHLAVNLADKGMTQLLLA</sequence>
<dbReference type="Gene3D" id="1.25.40.20">
    <property type="entry name" value="Ankyrin repeat-containing domain"/>
    <property type="match status" value="1"/>
</dbReference>
<dbReference type="SUPFAM" id="SSF48403">
    <property type="entry name" value="Ankyrin repeat"/>
    <property type="match status" value="1"/>
</dbReference>
<dbReference type="SMART" id="SM00248">
    <property type="entry name" value="ANK"/>
    <property type="match status" value="4"/>
</dbReference>
<dbReference type="PROSITE" id="PS50088">
    <property type="entry name" value="ANK_REPEAT"/>
    <property type="match status" value="1"/>
</dbReference>
<evidence type="ECO:0000313" key="5">
    <source>
        <dbReference type="EMBL" id="PUU76070.1"/>
    </source>
</evidence>
<evidence type="ECO:0000256" key="2">
    <source>
        <dbReference type="ARBA" id="ARBA00023043"/>
    </source>
</evidence>
<evidence type="ECO:0000313" key="6">
    <source>
        <dbReference type="Proteomes" id="UP000244722"/>
    </source>
</evidence>
<dbReference type="PROSITE" id="PS50181">
    <property type="entry name" value="FBOX"/>
    <property type="match status" value="1"/>
</dbReference>
<proteinExistence type="predicted"/>
<keyword evidence="1" id="KW-0677">Repeat</keyword>
<feature type="repeat" description="ANK" evidence="3">
    <location>
        <begin position="148"/>
        <end position="169"/>
    </location>
</feature>
<dbReference type="EMBL" id="NESQ01000204">
    <property type="protein sequence ID" value="PUU76070.1"/>
    <property type="molecule type" value="Genomic_DNA"/>
</dbReference>
<dbReference type="PANTHER" id="PTHR24198:SF165">
    <property type="entry name" value="ANKYRIN REPEAT-CONTAINING PROTEIN-RELATED"/>
    <property type="match status" value="1"/>
</dbReference>
<keyword evidence="2 3" id="KW-0040">ANK repeat</keyword>
<dbReference type="InterPro" id="IPR036770">
    <property type="entry name" value="Ankyrin_rpt-contain_sf"/>
</dbReference>
<protein>
    <submittedName>
        <fullName evidence="5">Ankyrin repeat-containing domain protein</fullName>
    </submittedName>
</protein>
<dbReference type="STRING" id="42251.A0A2T6ZKP9"/>
<comment type="caution">
    <text evidence="5">The sequence shown here is derived from an EMBL/GenBank/DDBJ whole genome shotgun (WGS) entry which is preliminary data.</text>
</comment>
<feature type="domain" description="F-box" evidence="4">
    <location>
        <begin position="1"/>
        <end position="49"/>
    </location>
</feature>
<dbReference type="PANTHER" id="PTHR24198">
    <property type="entry name" value="ANKYRIN REPEAT AND PROTEIN KINASE DOMAIN-CONTAINING PROTEIN"/>
    <property type="match status" value="1"/>
</dbReference>
<dbReference type="AlphaFoldDB" id="A0A2T6ZKP9"/>
<accession>A0A2T6ZKP9</accession>
<evidence type="ECO:0000259" key="4">
    <source>
        <dbReference type="PROSITE" id="PS50181"/>
    </source>
</evidence>
<dbReference type="InterPro" id="IPR001810">
    <property type="entry name" value="F-box_dom"/>
</dbReference>
<dbReference type="InterPro" id="IPR002110">
    <property type="entry name" value="Ankyrin_rpt"/>
</dbReference>